<sequence>MFALIGVVWLADCSWCVGFFIPYISSKLTVGGMTNSMMTEAFLFLRSAWLRLLTTSGLPK</sequence>
<dbReference type="AlphaFoldDB" id="A0ABD0K1C1"/>
<organism evidence="1 2">
    <name type="scientific">Batillaria attramentaria</name>
    <dbReference type="NCBI Taxonomy" id="370345"/>
    <lineage>
        <taxon>Eukaryota</taxon>
        <taxon>Metazoa</taxon>
        <taxon>Spiralia</taxon>
        <taxon>Lophotrochozoa</taxon>
        <taxon>Mollusca</taxon>
        <taxon>Gastropoda</taxon>
        <taxon>Caenogastropoda</taxon>
        <taxon>Sorbeoconcha</taxon>
        <taxon>Cerithioidea</taxon>
        <taxon>Batillariidae</taxon>
        <taxon>Batillaria</taxon>
    </lineage>
</organism>
<evidence type="ECO:0000313" key="2">
    <source>
        <dbReference type="Proteomes" id="UP001519460"/>
    </source>
</evidence>
<comment type="caution">
    <text evidence="1">The sequence shown here is derived from an EMBL/GenBank/DDBJ whole genome shotgun (WGS) entry which is preliminary data.</text>
</comment>
<feature type="non-terminal residue" evidence="1">
    <location>
        <position position="60"/>
    </location>
</feature>
<dbReference type="EMBL" id="JACVVK020000267">
    <property type="protein sequence ID" value="KAK7481116.1"/>
    <property type="molecule type" value="Genomic_DNA"/>
</dbReference>
<dbReference type="Proteomes" id="UP001519460">
    <property type="component" value="Unassembled WGS sequence"/>
</dbReference>
<protein>
    <submittedName>
        <fullName evidence="1">Uncharacterized protein</fullName>
    </submittedName>
</protein>
<proteinExistence type="predicted"/>
<reference evidence="1 2" key="1">
    <citation type="journal article" date="2023" name="Sci. Data">
        <title>Genome assembly of the Korean intertidal mud-creeper Batillaria attramentaria.</title>
        <authorList>
            <person name="Patra A.K."/>
            <person name="Ho P.T."/>
            <person name="Jun S."/>
            <person name="Lee S.J."/>
            <person name="Kim Y."/>
            <person name="Won Y.J."/>
        </authorList>
    </citation>
    <scope>NUCLEOTIDE SEQUENCE [LARGE SCALE GENOMIC DNA]</scope>
    <source>
        <strain evidence="1">Wonlab-2016</strain>
    </source>
</reference>
<evidence type="ECO:0000313" key="1">
    <source>
        <dbReference type="EMBL" id="KAK7481116.1"/>
    </source>
</evidence>
<accession>A0ABD0K1C1</accession>
<name>A0ABD0K1C1_9CAEN</name>
<keyword evidence="2" id="KW-1185">Reference proteome</keyword>
<gene>
    <name evidence="1" type="ORF">BaRGS_00027656</name>
</gene>